<comment type="caution">
    <text evidence="8">Lacks conserved residue(s) required for the propagation of feature annotation.</text>
</comment>
<comment type="function">
    <text evidence="8">Involved in the biosynthesis of the chorismate, which leads to the biosynthesis of aromatic amino acids. Catalyzes the reversible NADPH linked reduction of 3-dehydroshikimate (DHSA) to yield shikimate (SA).</text>
</comment>
<dbReference type="InterPro" id="IPR046346">
    <property type="entry name" value="Aminoacid_DH-like_N_sf"/>
</dbReference>
<feature type="domain" description="Shikimate dehydrogenase substrate binding N-terminal" evidence="10">
    <location>
        <begin position="25"/>
        <end position="107"/>
    </location>
</feature>
<feature type="binding site" evidence="8">
    <location>
        <position position="264"/>
    </location>
    <ligand>
        <name>shikimate</name>
        <dbReference type="ChEBI" id="CHEBI:36208"/>
    </ligand>
</feature>
<dbReference type="EC" id="1.1.1.25" evidence="2 8"/>
<dbReference type="Pfam" id="PF01488">
    <property type="entry name" value="Shikimate_DH"/>
    <property type="match status" value="1"/>
</dbReference>
<name>A0ABQ6VSP8_9PROT</name>
<keyword evidence="6 8" id="KW-0057">Aromatic amino acid biosynthesis</keyword>
<evidence type="ECO:0000256" key="3">
    <source>
        <dbReference type="ARBA" id="ARBA00022605"/>
    </source>
</evidence>
<dbReference type="InterPro" id="IPR006151">
    <property type="entry name" value="Shikm_DH/Glu-tRNA_Rdtase"/>
</dbReference>
<evidence type="ECO:0000256" key="5">
    <source>
        <dbReference type="ARBA" id="ARBA00023002"/>
    </source>
</evidence>
<dbReference type="CDD" id="cd01065">
    <property type="entry name" value="NAD_bind_Shikimate_DH"/>
    <property type="match status" value="1"/>
</dbReference>
<dbReference type="RefSeq" id="WP_153468015.1">
    <property type="nucleotide sequence ID" value="NZ_QYAZ01000001.1"/>
</dbReference>
<evidence type="ECO:0000259" key="10">
    <source>
        <dbReference type="Pfam" id="PF08501"/>
    </source>
</evidence>
<evidence type="ECO:0000256" key="1">
    <source>
        <dbReference type="ARBA" id="ARBA00004871"/>
    </source>
</evidence>
<proteinExistence type="inferred from homology"/>
<evidence type="ECO:0000256" key="4">
    <source>
        <dbReference type="ARBA" id="ARBA00022857"/>
    </source>
</evidence>
<dbReference type="GO" id="GO:0004764">
    <property type="term" value="F:shikimate 3-dehydrogenase (NADP+) activity"/>
    <property type="evidence" value="ECO:0007669"/>
    <property type="project" value="UniProtKB-EC"/>
</dbReference>
<feature type="binding site" evidence="8">
    <location>
        <begin position="168"/>
        <end position="173"/>
    </location>
    <ligand>
        <name>NADP(+)</name>
        <dbReference type="ChEBI" id="CHEBI:58349"/>
    </ligand>
</feature>
<keyword evidence="3 8" id="KW-0028">Amino-acid biosynthesis</keyword>
<dbReference type="SUPFAM" id="SSF51735">
    <property type="entry name" value="NAD(P)-binding Rossmann-fold domains"/>
    <property type="match status" value="1"/>
</dbReference>
<keyword evidence="12" id="KW-1185">Reference proteome</keyword>
<feature type="binding site" evidence="8">
    <location>
        <position position="234"/>
    </location>
    <ligand>
        <name>NADP(+)</name>
        <dbReference type="ChEBI" id="CHEBI:58349"/>
    </ligand>
</feature>
<feature type="binding site" evidence="8">
    <location>
        <begin position="145"/>
        <end position="149"/>
    </location>
    <ligand>
        <name>NADP(+)</name>
        <dbReference type="ChEBI" id="CHEBI:58349"/>
    </ligand>
</feature>
<dbReference type="InterPro" id="IPR013708">
    <property type="entry name" value="Shikimate_DH-bd_N"/>
</dbReference>
<evidence type="ECO:0000256" key="8">
    <source>
        <dbReference type="HAMAP-Rule" id="MF_00222"/>
    </source>
</evidence>
<dbReference type="InterPro" id="IPR011342">
    <property type="entry name" value="Shikimate_DH"/>
</dbReference>
<accession>A0ABQ6VSP8</accession>
<evidence type="ECO:0000256" key="7">
    <source>
        <dbReference type="ARBA" id="ARBA00049442"/>
    </source>
</evidence>
<dbReference type="InterPro" id="IPR036291">
    <property type="entry name" value="NAD(P)-bd_dom_sf"/>
</dbReference>
<dbReference type="Pfam" id="PF08501">
    <property type="entry name" value="Shikimate_dh_N"/>
    <property type="match status" value="1"/>
</dbReference>
<comment type="similarity">
    <text evidence="8">Belongs to the shikimate dehydrogenase family.</text>
</comment>
<evidence type="ECO:0000256" key="2">
    <source>
        <dbReference type="ARBA" id="ARBA00012962"/>
    </source>
</evidence>
<feature type="binding site" evidence="8">
    <location>
        <position position="236"/>
    </location>
    <ligand>
        <name>shikimate</name>
        <dbReference type="ChEBI" id="CHEBI:36208"/>
    </ligand>
</feature>
<organism evidence="11 12">
    <name type="scientific">Komagataeibacter medellinensis</name>
    <dbReference type="NCBI Taxonomy" id="1177712"/>
    <lineage>
        <taxon>Bacteria</taxon>
        <taxon>Pseudomonadati</taxon>
        <taxon>Pseudomonadota</taxon>
        <taxon>Alphaproteobacteria</taxon>
        <taxon>Acetobacterales</taxon>
        <taxon>Acetobacteraceae</taxon>
        <taxon>Komagataeibacter</taxon>
    </lineage>
</organism>
<evidence type="ECO:0000256" key="6">
    <source>
        <dbReference type="ARBA" id="ARBA00023141"/>
    </source>
</evidence>
<dbReference type="HAMAP" id="MF_00222">
    <property type="entry name" value="Shikimate_DH_AroE"/>
    <property type="match status" value="1"/>
</dbReference>
<feature type="binding site" evidence="8">
    <location>
        <position position="257"/>
    </location>
    <ligand>
        <name>NADP(+)</name>
        <dbReference type="ChEBI" id="CHEBI:58349"/>
    </ligand>
</feature>
<keyword evidence="5 8" id="KW-0560">Oxidoreductase</keyword>
<dbReference type="Gene3D" id="3.40.50.720">
    <property type="entry name" value="NAD(P)-binding Rossmann-like Domain"/>
    <property type="match status" value="1"/>
</dbReference>
<evidence type="ECO:0000313" key="11">
    <source>
        <dbReference type="EMBL" id="KAB8123225.1"/>
    </source>
</evidence>
<feature type="binding site" evidence="8">
    <location>
        <position position="105"/>
    </location>
    <ligand>
        <name>shikimate</name>
        <dbReference type="ChEBI" id="CHEBI:36208"/>
    </ligand>
</feature>
<feature type="active site" description="Proton acceptor" evidence="8">
    <location>
        <position position="84"/>
    </location>
</feature>
<comment type="pathway">
    <text evidence="1 8">Metabolic intermediate biosynthesis; chorismate biosynthesis; chorismate from D-erythrose 4-phosphate and phosphoenolpyruvate: step 4/7.</text>
</comment>
<dbReference type="NCBIfam" id="NF001312">
    <property type="entry name" value="PRK00258.1-4"/>
    <property type="match status" value="1"/>
</dbReference>
<dbReference type="NCBIfam" id="TIGR00507">
    <property type="entry name" value="aroE"/>
    <property type="match status" value="1"/>
</dbReference>
<dbReference type="PANTHER" id="PTHR21089">
    <property type="entry name" value="SHIKIMATE DEHYDROGENASE"/>
    <property type="match status" value="1"/>
</dbReference>
<feature type="binding site" evidence="8">
    <location>
        <position position="80"/>
    </location>
    <ligand>
        <name>shikimate</name>
        <dbReference type="ChEBI" id="CHEBI:36208"/>
    </ligand>
</feature>
<dbReference type="Gene3D" id="3.40.50.10860">
    <property type="entry name" value="Leucine Dehydrogenase, chain A, domain 1"/>
    <property type="match status" value="1"/>
</dbReference>
<dbReference type="InterPro" id="IPR022893">
    <property type="entry name" value="Shikimate_DH_fam"/>
</dbReference>
<protein>
    <recommendedName>
        <fullName evidence="2 8">Shikimate dehydrogenase (NADP(+))</fullName>
        <shortName evidence="8">SDH</shortName>
        <ecNumber evidence="2 8">1.1.1.25</ecNumber>
    </recommendedName>
</protein>
<reference evidence="11 12" key="1">
    <citation type="submission" date="2018-09" db="EMBL/GenBank/DDBJ databases">
        <title>Genome sequence and characterization of the bcs clusters for the production of nanocellulose from the low pH resistant strain Komagataeibacter medellinensis ID13488.</title>
        <authorList>
            <person name="Hernandez-Arriaga A.M."/>
            <person name="Del Cerro C."/>
            <person name="Urbina L."/>
            <person name="Eceiza A."/>
            <person name="Retegi A."/>
            <person name="Prieto M.A."/>
        </authorList>
    </citation>
    <scope>NUCLEOTIDE SEQUENCE [LARGE SCALE GENOMIC DNA]</scope>
    <source>
        <strain evidence="11 12">ID13488</strain>
    </source>
</reference>
<dbReference type="Proteomes" id="UP000427842">
    <property type="component" value="Unassembled WGS sequence"/>
</dbReference>
<comment type="subunit">
    <text evidence="8">Homodimer.</text>
</comment>
<feature type="binding site" evidence="8">
    <location>
        <position position="121"/>
    </location>
    <ligand>
        <name>shikimate</name>
        <dbReference type="ChEBI" id="CHEBI:36208"/>
    </ligand>
</feature>
<dbReference type="EMBL" id="QYAZ01000001">
    <property type="protein sequence ID" value="KAB8123225.1"/>
    <property type="molecule type" value="Genomic_DNA"/>
</dbReference>
<comment type="caution">
    <text evidence="11">The sequence shown here is derived from an EMBL/GenBank/DDBJ whole genome shotgun (WGS) entry which is preliminary data.</text>
</comment>
<comment type="catalytic activity">
    <reaction evidence="7 8">
        <text>shikimate + NADP(+) = 3-dehydroshikimate + NADPH + H(+)</text>
        <dbReference type="Rhea" id="RHEA:17737"/>
        <dbReference type="ChEBI" id="CHEBI:15378"/>
        <dbReference type="ChEBI" id="CHEBI:16630"/>
        <dbReference type="ChEBI" id="CHEBI:36208"/>
        <dbReference type="ChEBI" id="CHEBI:57783"/>
        <dbReference type="ChEBI" id="CHEBI:58349"/>
        <dbReference type="EC" id="1.1.1.25"/>
    </reaction>
</comment>
<evidence type="ECO:0000313" key="12">
    <source>
        <dbReference type="Proteomes" id="UP000427842"/>
    </source>
</evidence>
<keyword evidence="4 8" id="KW-0521">NADP</keyword>
<sequence>MVNTGDTVPGRDRPRIDGHTLLAGVIGWPVAHSRSPLMHNWWLAQCGVNGAYVPLPVAPDQFDTAVRGLQAAGFRGVNVTIPHKESAYRIVDRLHRSAQRSGSVNTLVFSSDGRIEGYSTDGDGFVANVEAHGVAVKGGSALLLGAGGAARAIAASLLDRGVRVVVANRTRARADALAASLAGVEAIDWAQAGSALPGCTMLVNTTSIGMEGAAQVQFPFDLAQADPELVVCDIVYVPRQTALLKWAAANGLRTVDGLGMLIHQAGLGFEKWFGVAPGIGPDVEALLDADLHRPAAGGAG</sequence>
<feature type="domain" description="Quinate/shikimate 5-dehydrogenase/glutamyl-tRNA reductase" evidence="9">
    <location>
        <begin position="136"/>
        <end position="207"/>
    </location>
</feature>
<dbReference type="SUPFAM" id="SSF53223">
    <property type="entry name" value="Aminoacid dehydrogenase-like, N-terminal domain"/>
    <property type="match status" value="1"/>
</dbReference>
<feature type="binding site" evidence="8">
    <location>
        <begin position="33"/>
        <end position="35"/>
    </location>
    <ligand>
        <name>shikimate</name>
        <dbReference type="ChEBI" id="CHEBI:36208"/>
    </ligand>
</feature>
<evidence type="ECO:0000259" key="9">
    <source>
        <dbReference type="Pfam" id="PF01488"/>
    </source>
</evidence>
<gene>
    <name evidence="8" type="primary">aroE</name>
    <name evidence="11" type="ORF">D3W54_02215</name>
</gene>
<dbReference type="PANTHER" id="PTHR21089:SF1">
    <property type="entry name" value="BIFUNCTIONAL 3-DEHYDROQUINATE DEHYDRATASE_SHIKIMATE DEHYDROGENASE, CHLOROPLASTIC"/>
    <property type="match status" value="1"/>
</dbReference>